<dbReference type="EC" id="3.5.99.10" evidence="1"/>
<dbReference type="AlphaFoldDB" id="A0A840ASE2"/>
<dbReference type="RefSeq" id="WP_183400978.1">
    <property type="nucleotide sequence ID" value="NZ_JACIDS010000006.1"/>
</dbReference>
<dbReference type="InterPro" id="IPR006175">
    <property type="entry name" value="YjgF/YER057c/UK114"/>
</dbReference>
<keyword evidence="1" id="KW-0378">Hydrolase</keyword>
<evidence type="ECO:0000313" key="1">
    <source>
        <dbReference type="EMBL" id="MBB3933310.1"/>
    </source>
</evidence>
<reference evidence="1 2" key="1">
    <citation type="submission" date="2020-08" db="EMBL/GenBank/DDBJ databases">
        <title>Genomic Encyclopedia of Type Strains, Phase IV (KMG-IV): sequencing the most valuable type-strain genomes for metagenomic binning, comparative biology and taxonomic classification.</title>
        <authorList>
            <person name="Goeker M."/>
        </authorList>
    </citation>
    <scope>NUCLEOTIDE SEQUENCE [LARGE SCALE GENOMIC DNA]</scope>
    <source>
        <strain evidence="1 2">DSM 25966</strain>
    </source>
</reference>
<dbReference type="PANTHER" id="PTHR11803">
    <property type="entry name" value="2-IMINOBUTANOATE/2-IMINOPROPANOATE DEAMINASE RIDA"/>
    <property type="match status" value="1"/>
</dbReference>
<accession>A0A840ASE2</accession>
<evidence type="ECO:0000313" key="2">
    <source>
        <dbReference type="Proteomes" id="UP000553963"/>
    </source>
</evidence>
<dbReference type="Gene3D" id="3.30.1330.40">
    <property type="entry name" value="RutC-like"/>
    <property type="match status" value="1"/>
</dbReference>
<name>A0A840ASE2_9HYPH</name>
<dbReference type="Proteomes" id="UP000553963">
    <property type="component" value="Unassembled WGS sequence"/>
</dbReference>
<protein>
    <submittedName>
        <fullName evidence="1">2-iminobutanoate/2-iminopropanoate deaminase</fullName>
        <ecNumber evidence="1">3.5.99.10</ecNumber>
    </submittedName>
</protein>
<sequence length="126" mass="13433">MPDAIDIEGAAPHGGHYSHVVVANGFAFVSGQGPVDPATGRMPDDFAGQVRQTLTNLETILKGVGTDLSRAVKVNAYLADVTRFGEYNEIYKTFFKGRAPARTTVGAQLIGIQVEIDCIAAIPETR</sequence>
<dbReference type="CDD" id="cd00448">
    <property type="entry name" value="YjgF_YER057c_UK114_family"/>
    <property type="match status" value="1"/>
</dbReference>
<dbReference type="EMBL" id="JACIDS010000006">
    <property type="protein sequence ID" value="MBB3933310.1"/>
    <property type="molecule type" value="Genomic_DNA"/>
</dbReference>
<keyword evidence="2" id="KW-1185">Reference proteome</keyword>
<dbReference type="Pfam" id="PF01042">
    <property type="entry name" value="Ribonuc_L-PSP"/>
    <property type="match status" value="1"/>
</dbReference>
<gene>
    <name evidence="1" type="ORF">GGR25_004383</name>
</gene>
<dbReference type="GO" id="GO:0120241">
    <property type="term" value="F:2-iminobutanoate/2-iminopropanoate deaminase"/>
    <property type="evidence" value="ECO:0007669"/>
    <property type="project" value="UniProtKB-EC"/>
</dbReference>
<dbReference type="SUPFAM" id="SSF55298">
    <property type="entry name" value="YjgF-like"/>
    <property type="match status" value="1"/>
</dbReference>
<organism evidence="1 2">
    <name type="scientific">Kaistia hirudinis</name>
    <dbReference type="NCBI Taxonomy" id="1293440"/>
    <lineage>
        <taxon>Bacteria</taxon>
        <taxon>Pseudomonadati</taxon>
        <taxon>Pseudomonadota</taxon>
        <taxon>Alphaproteobacteria</taxon>
        <taxon>Hyphomicrobiales</taxon>
        <taxon>Kaistiaceae</taxon>
        <taxon>Kaistia</taxon>
    </lineage>
</organism>
<comment type="caution">
    <text evidence="1">The sequence shown here is derived from an EMBL/GenBank/DDBJ whole genome shotgun (WGS) entry which is preliminary data.</text>
</comment>
<dbReference type="GO" id="GO:0005829">
    <property type="term" value="C:cytosol"/>
    <property type="evidence" value="ECO:0007669"/>
    <property type="project" value="TreeGrafter"/>
</dbReference>
<dbReference type="PANTHER" id="PTHR11803:SF39">
    <property type="entry name" value="2-IMINOBUTANOATE_2-IMINOPROPANOATE DEAMINASE"/>
    <property type="match status" value="1"/>
</dbReference>
<dbReference type="InterPro" id="IPR035959">
    <property type="entry name" value="RutC-like_sf"/>
</dbReference>
<proteinExistence type="predicted"/>